<keyword evidence="2" id="KW-1133">Transmembrane helix</keyword>
<protein>
    <recommendedName>
        <fullName evidence="4">Zinc-ribbon domain-containing protein</fullName>
    </recommendedName>
</protein>
<proteinExistence type="predicted"/>
<keyword evidence="2" id="KW-0472">Membrane</keyword>
<dbReference type="AlphaFoldDB" id="A0A382XEL9"/>
<gene>
    <name evidence="3" type="ORF">METZ01_LOCUS422133</name>
</gene>
<feature type="non-terminal residue" evidence="3">
    <location>
        <position position="236"/>
    </location>
</feature>
<feature type="region of interest" description="Disordered" evidence="1">
    <location>
        <begin position="214"/>
        <end position="236"/>
    </location>
</feature>
<keyword evidence="2" id="KW-0812">Transmembrane</keyword>
<sequence length="236" mass="26334">MTEDTNKSDAPHVACARCGSEVASGHRDCEACGFPVASLRSFKIWVSVIAALVVLLIALANLLMWMDTEQHAHDHNHHEPAAGFSVSHSVPAYDEDMRLPGGRRFRFNYNGRGLQFWAEVQEINQTTFVTPRVEAPDQHGKITFWWQRDAAGGALQLEIGDSDERYAYGYVNDVNRYSGRVGLASDALWWGWPSSSAELFIAQNWSMAREKLESNNHHGGDEHGDDGHGGDAHWDE</sequence>
<organism evidence="3">
    <name type="scientific">marine metagenome</name>
    <dbReference type="NCBI Taxonomy" id="408172"/>
    <lineage>
        <taxon>unclassified sequences</taxon>
        <taxon>metagenomes</taxon>
        <taxon>ecological metagenomes</taxon>
    </lineage>
</organism>
<accession>A0A382XEL9</accession>
<evidence type="ECO:0000256" key="1">
    <source>
        <dbReference type="SAM" id="MobiDB-lite"/>
    </source>
</evidence>
<name>A0A382XEL9_9ZZZZ</name>
<feature type="transmembrane region" description="Helical" evidence="2">
    <location>
        <begin position="44"/>
        <end position="65"/>
    </location>
</feature>
<reference evidence="3" key="1">
    <citation type="submission" date="2018-05" db="EMBL/GenBank/DDBJ databases">
        <authorList>
            <person name="Lanie J.A."/>
            <person name="Ng W.-L."/>
            <person name="Kazmierczak K.M."/>
            <person name="Andrzejewski T.M."/>
            <person name="Davidsen T.M."/>
            <person name="Wayne K.J."/>
            <person name="Tettelin H."/>
            <person name="Glass J.I."/>
            <person name="Rusch D."/>
            <person name="Podicherti R."/>
            <person name="Tsui H.-C.T."/>
            <person name="Winkler M.E."/>
        </authorList>
    </citation>
    <scope>NUCLEOTIDE SEQUENCE</scope>
</reference>
<dbReference type="EMBL" id="UINC01167017">
    <property type="protein sequence ID" value="SVD69279.1"/>
    <property type="molecule type" value="Genomic_DNA"/>
</dbReference>
<evidence type="ECO:0008006" key="4">
    <source>
        <dbReference type="Google" id="ProtNLM"/>
    </source>
</evidence>
<evidence type="ECO:0000256" key="2">
    <source>
        <dbReference type="SAM" id="Phobius"/>
    </source>
</evidence>
<evidence type="ECO:0000313" key="3">
    <source>
        <dbReference type="EMBL" id="SVD69279.1"/>
    </source>
</evidence>